<evidence type="ECO:0000256" key="1">
    <source>
        <dbReference type="ARBA" id="ARBA00010088"/>
    </source>
</evidence>
<dbReference type="GO" id="GO:0016787">
    <property type="term" value="F:hydrolase activity"/>
    <property type="evidence" value="ECO:0007669"/>
    <property type="project" value="UniProtKB-KW"/>
</dbReference>
<feature type="domain" description="Peptidase S33 tripeptidyl aminopeptidase-like C-terminal" evidence="5">
    <location>
        <begin position="389"/>
        <end position="488"/>
    </location>
</feature>
<dbReference type="EMBL" id="BAABHK010000004">
    <property type="protein sequence ID" value="GAA4626432.1"/>
    <property type="molecule type" value="Genomic_DNA"/>
</dbReference>
<keyword evidence="7" id="KW-1185">Reference proteome</keyword>
<comment type="similarity">
    <text evidence="1">Belongs to the peptidase S33 family.</text>
</comment>
<gene>
    <name evidence="6" type="ORF">GCM10023196_034670</name>
</gene>
<evidence type="ECO:0000256" key="2">
    <source>
        <dbReference type="ARBA" id="ARBA00022729"/>
    </source>
</evidence>
<evidence type="ECO:0000259" key="5">
    <source>
        <dbReference type="Pfam" id="PF08386"/>
    </source>
</evidence>
<proteinExistence type="inferred from homology"/>
<reference evidence="7" key="1">
    <citation type="journal article" date="2019" name="Int. J. Syst. Evol. Microbiol.">
        <title>The Global Catalogue of Microorganisms (GCM) 10K type strain sequencing project: providing services to taxonomists for standard genome sequencing and annotation.</title>
        <authorList>
            <consortium name="The Broad Institute Genomics Platform"/>
            <consortium name="The Broad Institute Genome Sequencing Center for Infectious Disease"/>
            <person name="Wu L."/>
            <person name="Ma J."/>
        </authorList>
    </citation>
    <scope>NUCLEOTIDE SEQUENCE [LARGE SCALE GENOMIC DNA]</scope>
    <source>
        <strain evidence="7">JCM 17939</strain>
    </source>
</reference>
<dbReference type="PANTHER" id="PTHR43248">
    <property type="entry name" value="2-SUCCINYL-6-HYDROXY-2,4-CYCLOHEXADIENE-1-CARBOXYLATE SYNTHASE"/>
    <property type="match status" value="1"/>
</dbReference>
<organism evidence="6 7">
    <name type="scientific">Actinoallomurus vinaceus</name>
    <dbReference type="NCBI Taxonomy" id="1080074"/>
    <lineage>
        <taxon>Bacteria</taxon>
        <taxon>Bacillati</taxon>
        <taxon>Actinomycetota</taxon>
        <taxon>Actinomycetes</taxon>
        <taxon>Streptosporangiales</taxon>
        <taxon>Thermomonosporaceae</taxon>
        <taxon>Actinoallomurus</taxon>
    </lineage>
</organism>
<dbReference type="Gene3D" id="3.40.50.1820">
    <property type="entry name" value="alpha/beta hydrolase"/>
    <property type="match status" value="1"/>
</dbReference>
<evidence type="ECO:0000256" key="4">
    <source>
        <dbReference type="SAM" id="SignalP"/>
    </source>
</evidence>
<dbReference type="InterPro" id="IPR013595">
    <property type="entry name" value="Pept_S33_TAP-like_C"/>
</dbReference>
<dbReference type="SUPFAM" id="SSF53474">
    <property type="entry name" value="alpha/beta-Hydrolases"/>
    <property type="match status" value="1"/>
</dbReference>
<dbReference type="PANTHER" id="PTHR43248:SF29">
    <property type="entry name" value="TRIPEPTIDYL AMINOPEPTIDASE"/>
    <property type="match status" value="1"/>
</dbReference>
<dbReference type="Pfam" id="PF08386">
    <property type="entry name" value="Abhydrolase_4"/>
    <property type="match status" value="1"/>
</dbReference>
<feature type="chain" id="PRO_5045117444" evidence="4">
    <location>
        <begin position="28"/>
        <end position="517"/>
    </location>
</feature>
<keyword evidence="3 6" id="KW-0378">Hydrolase</keyword>
<evidence type="ECO:0000256" key="3">
    <source>
        <dbReference type="ARBA" id="ARBA00022801"/>
    </source>
</evidence>
<dbReference type="InterPro" id="IPR051601">
    <property type="entry name" value="Serine_prot/Carboxylest_S33"/>
</dbReference>
<evidence type="ECO:0000313" key="6">
    <source>
        <dbReference type="EMBL" id="GAA4626432.1"/>
    </source>
</evidence>
<evidence type="ECO:0000313" key="7">
    <source>
        <dbReference type="Proteomes" id="UP001501442"/>
    </source>
</evidence>
<protein>
    <submittedName>
        <fullName evidence="6">Alpha/beta hydrolase</fullName>
    </submittedName>
</protein>
<dbReference type="RefSeq" id="WP_345431855.1">
    <property type="nucleotide sequence ID" value="NZ_BAABHK010000004.1"/>
</dbReference>
<keyword evidence="2 4" id="KW-0732">Signal</keyword>
<dbReference type="Proteomes" id="UP001501442">
    <property type="component" value="Unassembled WGS sequence"/>
</dbReference>
<feature type="signal peptide" evidence="4">
    <location>
        <begin position="1"/>
        <end position="27"/>
    </location>
</feature>
<accession>A0ABP8UCA7</accession>
<sequence>MNKLVITSAAAGAGLVALSLAPLTAQAHPAQPATGLTWSPCAEESLSGLECATLKVPLDHAVPRGPQITLALSRARHTGTTGYQGALLVNPGGPGGAGRDFALRVASRLPAALKAAYDVVGFDPRGVGASSPALSCDTGYFKPVRPDYVPRTASIETAWLRRSAGYAAACGQKYRSVLPHMRTIDTVQDMDAIRTALGERQLNYFGASYGTYLGAVYGTLFPTRVRRMVLDSNVRPSGVWYDDNIDQDRAFEGNIDALFAWIAKYDAIYHLGATQREVRDYYFATREKLGAAPAEGIVGADELDDAFLVAGYIDLGSYWPHLASALARYKAGDTAPLINAYRTFGETTDDNGYAVYNAVQCTDMAWPRDWARWRQDNRRLYAQGYRFETWGNAWYNAPCAFWPARAGRPIDVGGVSALPPVLLFQATADAATPYAGGLEMNRRLKGSRLVIEDGGRTHGVVERGNACVDDKFAAFLATGALPANRSHCARLPEPVPPSTVAARELTTDRFPPVLRRP</sequence>
<comment type="caution">
    <text evidence="6">The sequence shown here is derived from an EMBL/GenBank/DDBJ whole genome shotgun (WGS) entry which is preliminary data.</text>
</comment>
<name>A0ABP8UCA7_9ACTN</name>
<dbReference type="InterPro" id="IPR029058">
    <property type="entry name" value="AB_hydrolase_fold"/>
</dbReference>